<evidence type="ECO:0000256" key="2">
    <source>
        <dbReference type="ARBA" id="ARBA00023002"/>
    </source>
</evidence>
<dbReference type="Pfam" id="PF00106">
    <property type="entry name" value="adh_short"/>
    <property type="match status" value="1"/>
</dbReference>
<dbReference type="Gene3D" id="3.40.50.720">
    <property type="entry name" value="NAD(P)-binding Rossmann-like Domain"/>
    <property type="match status" value="1"/>
</dbReference>
<evidence type="ECO:0000313" key="4">
    <source>
        <dbReference type="Proteomes" id="UP000765845"/>
    </source>
</evidence>
<reference evidence="3 4" key="1">
    <citation type="submission" date="2020-04" db="EMBL/GenBank/DDBJ databases">
        <authorList>
            <person name="Yoon J."/>
        </authorList>
    </citation>
    <scope>NUCLEOTIDE SEQUENCE [LARGE SCALE GENOMIC DNA]</scope>
    <source>
        <strain evidence="3 4">KMU-166</strain>
    </source>
</reference>
<sequence>MTTQTVLITGGSKGLGLCTTQRLLEKSFQVIVLSRSQGQLGELLKNYPNHLHWIHADFADKDSIARAFKQVNGVSSNINALILNAAQTIPMPFSQMDTSDLEQNIAVNITSALLCLQYSLKLLRGGRAIFISTESVDKPFPLLSIYAATKAAVETAFTGLRGELYKDFGIQLTSLRAGYMADTAFGEAWPPEVAEAFFKLAEDSGSLRSGGSPMPASRVATMIEHIIELPQDVTINRLDVRSGDSS</sequence>
<dbReference type="PANTHER" id="PTHR43669">
    <property type="entry name" value="5-KETO-D-GLUCONATE 5-REDUCTASE"/>
    <property type="match status" value="1"/>
</dbReference>
<dbReference type="SUPFAM" id="SSF51735">
    <property type="entry name" value="NAD(P)-binding Rossmann-fold domains"/>
    <property type="match status" value="1"/>
</dbReference>
<proteinExistence type="inferred from homology"/>
<comment type="similarity">
    <text evidence="1">Belongs to the short-chain dehydrogenases/reductases (SDR) family.</text>
</comment>
<dbReference type="PRINTS" id="PR00081">
    <property type="entry name" value="GDHRDH"/>
</dbReference>
<dbReference type="InterPro" id="IPR002347">
    <property type="entry name" value="SDR_fam"/>
</dbReference>
<keyword evidence="2" id="KW-0560">Oxidoreductase</keyword>
<evidence type="ECO:0000256" key="1">
    <source>
        <dbReference type="ARBA" id="ARBA00006484"/>
    </source>
</evidence>
<dbReference type="InterPro" id="IPR036291">
    <property type="entry name" value="NAD(P)-bd_dom_sf"/>
</dbReference>
<dbReference type="RefSeq" id="WP_168449061.1">
    <property type="nucleotide sequence ID" value="NZ_JAAWWK010000001.1"/>
</dbReference>
<gene>
    <name evidence="3" type="ORF">HCU74_03815</name>
</gene>
<comment type="caution">
    <text evidence="3">The sequence shown here is derived from an EMBL/GenBank/DDBJ whole genome shotgun (WGS) entry which is preliminary data.</text>
</comment>
<dbReference type="Proteomes" id="UP000765845">
    <property type="component" value="Unassembled WGS sequence"/>
</dbReference>
<accession>A0ABX1GBK9</accession>
<keyword evidence="4" id="KW-1185">Reference proteome</keyword>
<dbReference type="PANTHER" id="PTHR43669:SF3">
    <property type="entry name" value="ALCOHOL DEHYDROGENASE, PUTATIVE (AFU_ORTHOLOGUE AFUA_3G03445)-RELATED"/>
    <property type="match status" value="1"/>
</dbReference>
<name>A0ABX1GBK9_9GAMM</name>
<dbReference type="EMBL" id="JAAWWK010000001">
    <property type="protein sequence ID" value="NKI16544.1"/>
    <property type="molecule type" value="Genomic_DNA"/>
</dbReference>
<evidence type="ECO:0000313" key="3">
    <source>
        <dbReference type="EMBL" id="NKI16544.1"/>
    </source>
</evidence>
<organism evidence="3 4">
    <name type="scientific">Spongiibacter thalassae</name>
    <dbReference type="NCBI Taxonomy" id="2721624"/>
    <lineage>
        <taxon>Bacteria</taxon>
        <taxon>Pseudomonadati</taxon>
        <taxon>Pseudomonadota</taxon>
        <taxon>Gammaproteobacteria</taxon>
        <taxon>Cellvibrionales</taxon>
        <taxon>Spongiibacteraceae</taxon>
        <taxon>Spongiibacter</taxon>
    </lineage>
</organism>
<protein>
    <submittedName>
        <fullName evidence="3">SDR family NAD(P)-dependent oxidoreductase</fullName>
    </submittedName>
</protein>